<dbReference type="KEGG" id="proo:MJB10_13600"/>
<keyword evidence="1" id="KW-0732">Signal</keyword>
<accession>A0AA96LJK7</accession>
<organism evidence="2 3">
    <name type="scientific">Paenibacillus roseopurpureus</name>
    <dbReference type="NCBI Taxonomy" id="2918901"/>
    <lineage>
        <taxon>Bacteria</taxon>
        <taxon>Bacillati</taxon>
        <taxon>Bacillota</taxon>
        <taxon>Bacilli</taxon>
        <taxon>Bacillales</taxon>
        <taxon>Paenibacillaceae</taxon>
        <taxon>Paenibacillus</taxon>
    </lineage>
</organism>
<name>A0AA96LJK7_9BACL</name>
<protein>
    <recommendedName>
        <fullName evidence="4">YtkA-like domain-containing protein</fullName>
    </recommendedName>
</protein>
<proteinExistence type="predicted"/>
<evidence type="ECO:0008006" key="4">
    <source>
        <dbReference type="Google" id="ProtNLM"/>
    </source>
</evidence>
<feature type="signal peptide" evidence="1">
    <location>
        <begin position="1"/>
        <end position="23"/>
    </location>
</feature>
<feature type="chain" id="PRO_5041745417" description="YtkA-like domain-containing protein" evidence="1">
    <location>
        <begin position="24"/>
        <end position="126"/>
    </location>
</feature>
<sequence length="126" mass="14041">MSKIKGLCMIAALALMISGCGTAKKTETMTASYTPTLEVTNVVKDDQVTVHIKTDLKVSKEHYDQQRIQGEGHIHMSLDKGEKIVVLSTEKVFEHMTKGTHELKVSLHNNDHTPYDVSQTISFDVK</sequence>
<reference evidence="2" key="1">
    <citation type="submission" date="2022-02" db="EMBL/GenBank/DDBJ databases">
        <title>Paenibacillus sp. MBLB1832 Whole Genome Shotgun Sequencing.</title>
        <authorList>
            <person name="Hwang C.Y."/>
            <person name="Cho E.-S."/>
            <person name="Seo M.-J."/>
        </authorList>
    </citation>
    <scope>NUCLEOTIDE SEQUENCE</scope>
    <source>
        <strain evidence="2">MBLB1832</strain>
    </source>
</reference>
<evidence type="ECO:0000313" key="3">
    <source>
        <dbReference type="Proteomes" id="UP001304650"/>
    </source>
</evidence>
<gene>
    <name evidence="2" type="ORF">MJB10_13600</name>
</gene>
<evidence type="ECO:0000256" key="1">
    <source>
        <dbReference type="SAM" id="SignalP"/>
    </source>
</evidence>
<dbReference type="EMBL" id="CP130319">
    <property type="protein sequence ID" value="WNR42173.1"/>
    <property type="molecule type" value="Genomic_DNA"/>
</dbReference>
<dbReference type="RefSeq" id="WP_314795412.1">
    <property type="nucleotide sequence ID" value="NZ_CP130319.1"/>
</dbReference>
<dbReference type="AlphaFoldDB" id="A0AA96LJK7"/>
<keyword evidence="3" id="KW-1185">Reference proteome</keyword>
<dbReference type="Proteomes" id="UP001304650">
    <property type="component" value="Chromosome"/>
</dbReference>
<evidence type="ECO:0000313" key="2">
    <source>
        <dbReference type="EMBL" id="WNR42173.1"/>
    </source>
</evidence>
<dbReference type="PROSITE" id="PS51257">
    <property type="entry name" value="PROKAR_LIPOPROTEIN"/>
    <property type="match status" value="1"/>
</dbReference>